<name>A0A977KXI1_9CYAN</name>
<sequence length="62" mass="7468">MMTEQSFIPDRQTRTQSIARWRETCRKLDLVTLKFDQLIAMIEADLRHQSLEQLHHQSQSDR</sequence>
<dbReference type="Proteomes" id="UP001065613">
    <property type="component" value="Chromosome"/>
</dbReference>
<gene>
    <name evidence="1" type="ORF">KA717_02025</name>
</gene>
<accession>A0A977KXI1</accession>
<reference evidence="1" key="1">
    <citation type="submission" date="2021-04" db="EMBL/GenBank/DDBJ databases">
        <title>Genome sequence of Woronichinia naegeliana from Washington state freshwater lake bloom.</title>
        <authorList>
            <person name="Dreher T.W."/>
        </authorList>
    </citation>
    <scope>NUCLEOTIDE SEQUENCE</scope>
    <source>
        <strain evidence="1">WA131</strain>
    </source>
</reference>
<evidence type="ECO:0000313" key="1">
    <source>
        <dbReference type="EMBL" id="UXE61754.1"/>
    </source>
</evidence>
<dbReference type="EMBL" id="CP073041">
    <property type="protein sequence ID" value="UXE61754.1"/>
    <property type="molecule type" value="Genomic_DNA"/>
</dbReference>
<dbReference type="KEGG" id="wna:KA717_02025"/>
<proteinExistence type="predicted"/>
<protein>
    <submittedName>
        <fullName evidence="1">Uncharacterized protein</fullName>
    </submittedName>
</protein>
<organism evidence="1">
    <name type="scientific">Woronichinia naegeliana WA131</name>
    <dbReference type="NCBI Taxonomy" id="2824559"/>
    <lineage>
        <taxon>Bacteria</taxon>
        <taxon>Bacillati</taxon>
        <taxon>Cyanobacteriota</taxon>
        <taxon>Cyanophyceae</taxon>
        <taxon>Synechococcales</taxon>
        <taxon>Coelosphaeriaceae</taxon>
        <taxon>Woronichinia</taxon>
    </lineage>
</organism>
<dbReference type="AlphaFoldDB" id="A0A977KXI1"/>